<gene>
    <name evidence="1" type="ORF">N7U62_21455</name>
</gene>
<sequence length="259" mass="30042">MKTHYIIPILLIISVSSCSKKENKNSEPEIQTTTISDINAPIEGFNIEKSDPSAIYLADKIMEAIGGRMAWDKIKYLEWEIDGRKYYWNRTEDIVRLDLLADTLSMIFNIDKQTIKVKKNGISIESPDSLATYLQSANDMWKMDSRLLTIPFEIKGDGVTLYYIGEDQVQDSLEAHRIQMAFEQSSTPFLYDLWFNPETNLITQWAYYPDHSHTEPQFKEKWGGYNKYGNVLFSTKRGERNIENIVASEHLDQKLFTLD</sequence>
<accession>A0ABT3CZX2</accession>
<name>A0ABT3CZX2_9BACT</name>
<organism evidence="1 2">
    <name type="scientific">Reichenbachiella ulvae</name>
    <dbReference type="NCBI Taxonomy" id="2980104"/>
    <lineage>
        <taxon>Bacteria</taxon>
        <taxon>Pseudomonadati</taxon>
        <taxon>Bacteroidota</taxon>
        <taxon>Cytophagia</taxon>
        <taxon>Cytophagales</taxon>
        <taxon>Reichenbachiellaceae</taxon>
        <taxon>Reichenbachiella</taxon>
    </lineage>
</organism>
<dbReference type="Proteomes" id="UP001300692">
    <property type="component" value="Unassembled WGS sequence"/>
</dbReference>
<dbReference type="PROSITE" id="PS51257">
    <property type="entry name" value="PROKAR_LIPOPROTEIN"/>
    <property type="match status" value="1"/>
</dbReference>
<evidence type="ECO:0000313" key="2">
    <source>
        <dbReference type="Proteomes" id="UP001300692"/>
    </source>
</evidence>
<keyword evidence="2" id="KW-1185">Reference proteome</keyword>
<comment type="caution">
    <text evidence="1">The sequence shown here is derived from an EMBL/GenBank/DDBJ whole genome shotgun (WGS) entry which is preliminary data.</text>
</comment>
<dbReference type="RefSeq" id="WP_264140170.1">
    <property type="nucleotide sequence ID" value="NZ_JAOYOD010000001.1"/>
</dbReference>
<protein>
    <recommendedName>
        <fullName evidence="3">Copper amine oxidase-like N-terminal domain-containing protein</fullName>
    </recommendedName>
</protein>
<proteinExistence type="predicted"/>
<evidence type="ECO:0000313" key="1">
    <source>
        <dbReference type="EMBL" id="MCV9389247.1"/>
    </source>
</evidence>
<evidence type="ECO:0008006" key="3">
    <source>
        <dbReference type="Google" id="ProtNLM"/>
    </source>
</evidence>
<reference evidence="1 2" key="1">
    <citation type="submission" date="2022-10" db="EMBL/GenBank/DDBJ databases">
        <title>Comparative genomics and taxonomic characterization of three novel marine species of genus Reichenbachiella exhibiting antioxidant and polysaccharide degradation activities.</title>
        <authorList>
            <person name="Muhammad N."/>
            <person name="Lee Y.-J."/>
            <person name="Ko J."/>
            <person name="Kim S.-G."/>
        </authorList>
    </citation>
    <scope>NUCLEOTIDE SEQUENCE [LARGE SCALE GENOMIC DNA]</scope>
    <source>
        <strain evidence="1 2">ABR2-5</strain>
    </source>
</reference>
<dbReference type="EMBL" id="JAOYOD010000001">
    <property type="protein sequence ID" value="MCV9389247.1"/>
    <property type="molecule type" value="Genomic_DNA"/>
</dbReference>